<dbReference type="PRINTS" id="PR00778">
    <property type="entry name" value="HTHARSR"/>
</dbReference>
<keyword evidence="2" id="KW-0805">Transcription regulation</keyword>
<gene>
    <name evidence="6" type="ORF">SKTS_08240</name>
</gene>
<dbReference type="InterPro" id="IPR036390">
    <property type="entry name" value="WH_DNA-bd_sf"/>
</dbReference>
<organism evidence="6 7">
    <name type="scientific">Sulfurimicrobium lacus</name>
    <dbReference type="NCBI Taxonomy" id="2715678"/>
    <lineage>
        <taxon>Bacteria</taxon>
        <taxon>Pseudomonadati</taxon>
        <taxon>Pseudomonadota</taxon>
        <taxon>Betaproteobacteria</taxon>
        <taxon>Nitrosomonadales</taxon>
        <taxon>Sulfuricellaceae</taxon>
        <taxon>Sulfurimicrobium</taxon>
    </lineage>
</organism>
<keyword evidence="3" id="KW-0238">DNA-binding</keyword>
<dbReference type="EMBL" id="AP022853">
    <property type="protein sequence ID" value="BCB25938.1"/>
    <property type="molecule type" value="Genomic_DNA"/>
</dbReference>
<dbReference type="PANTHER" id="PTHR33154">
    <property type="entry name" value="TRANSCRIPTIONAL REGULATOR, ARSR FAMILY"/>
    <property type="match status" value="1"/>
</dbReference>
<keyword evidence="1" id="KW-0059">Arsenical resistance</keyword>
<dbReference type="GO" id="GO:0046685">
    <property type="term" value="P:response to arsenic-containing substance"/>
    <property type="evidence" value="ECO:0007669"/>
    <property type="project" value="UniProtKB-KW"/>
</dbReference>
<dbReference type="InterPro" id="IPR051081">
    <property type="entry name" value="HTH_MetalResp_TranReg"/>
</dbReference>
<dbReference type="SUPFAM" id="SSF46785">
    <property type="entry name" value="Winged helix' DNA-binding domain"/>
    <property type="match status" value="1"/>
</dbReference>
<evidence type="ECO:0000256" key="2">
    <source>
        <dbReference type="ARBA" id="ARBA00023015"/>
    </source>
</evidence>
<dbReference type="GO" id="GO:0003700">
    <property type="term" value="F:DNA-binding transcription factor activity"/>
    <property type="evidence" value="ECO:0007669"/>
    <property type="project" value="InterPro"/>
</dbReference>
<dbReference type="InterPro" id="IPR036388">
    <property type="entry name" value="WH-like_DNA-bd_sf"/>
</dbReference>
<accession>A0A6F8V8C4</accession>
<evidence type="ECO:0000313" key="7">
    <source>
        <dbReference type="Proteomes" id="UP000502260"/>
    </source>
</evidence>
<dbReference type="InterPro" id="IPR001845">
    <property type="entry name" value="HTH_ArsR_DNA-bd_dom"/>
</dbReference>
<dbReference type="Gene3D" id="1.10.10.10">
    <property type="entry name" value="Winged helix-like DNA-binding domain superfamily/Winged helix DNA-binding domain"/>
    <property type="match status" value="1"/>
</dbReference>
<keyword evidence="7" id="KW-1185">Reference proteome</keyword>
<evidence type="ECO:0000259" key="5">
    <source>
        <dbReference type="PROSITE" id="PS50987"/>
    </source>
</evidence>
<feature type="domain" description="HTH arsR-type" evidence="5">
    <location>
        <begin position="15"/>
        <end position="109"/>
    </location>
</feature>
<dbReference type="AlphaFoldDB" id="A0A6F8V8C4"/>
<sequence>MCKHVVMTNDSIQKLPNQWHDVSSMFVALGDEQRQRILLTFQPGERLNVTQLVAASTLSRTTVSHHLKILHQAGALQSEKIGKEVYFWIDRENIAATLQRVLDYVRNNT</sequence>
<dbReference type="PROSITE" id="PS50987">
    <property type="entry name" value="HTH_ARSR_2"/>
    <property type="match status" value="1"/>
</dbReference>
<protein>
    <submittedName>
        <fullName evidence="6">Transcriptional regulator</fullName>
    </submittedName>
</protein>
<dbReference type="SMART" id="SM00418">
    <property type="entry name" value="HTH_ARSR"/>
    <property type="match status" value="1"/>
</dbReference>
<dbReference type="InterPro" id="IPR011991">
    <property type="entry name" value="ArsR-like_HTH"/>
</dbReference>
<dbReference type="CDD" id="cd00090">
    <property type="entry name" value="HTH_ARSR"/>
    <property type="match status" value="1"/>
</dbReference>
<keyword evidence="4" id="KW-0804">Transcription</keyword>
<evidence type="ECO:0000256" key="4">
    <source>
        <dbReference type="ARBA" id="ARBA00023163"/>
    </source>
</evidence>
<proteinExistence type="predicted"/>
<evidence type="ECO:0000256" key="3">
    <source>
        <dbReference type="ARBA" id="ARBA00023125"/>
    </source>
</evidence>
<dbReference type="Pfam" id="PF01022">
    <property type="entry name" value="HTH_5"/>
    <property type="match status" value="1"/>
</dbReference>
<dbReference type="NCBIfam" id="NF033788">
    <property type="entry name" value="HTH_metalloreg"/>
    <property type="match status" value="1"/>
</dbReference>
<name>A0A6F8V8C4_9PROT</name>
<dbReference type="Proteomes" id="UP000502260">
    <property type="component" value="Chromosome"/>
</dbReference>
<dbReference type="GO" id="GO:0003677">
    <property type="term" value="F:DNA binding"/>
    <property type="evidence" value="ECO:0007669"/>
    <property type="project" value="UniProtKB-KW"/>
</dbReference>
<dbReference type="PANTHER" id="PTHR33154:SF18">
    <property type="entry name" value="ARSENICAL RESISTANCE OPERON REPRESSOR"/>
    <property type="match status" value="1"/>
</dbReference>
<evidence type="ECO:0000256" key="1">
    <source>
        <dbReference type="ARBA" id="ARBA00022849"/>
    </source>
</evidence>
<dbReference type="KEGG" id="slac:SKTS_08240"/>
<reference evidence="7" key="1">
    <citation type="submission" date="2020-03" db="EMBL/GenBank/DDBJ databases">
        <title>Complete genome sequence of sulfur-oxidizing bacterium skT11.</title>
        <authorList>
            <person name="Kanda M."/>
            <person name="Kojima H."/>
            <person name="Fukui M."/>
        </authorList>
    </citation>
    <scope>NUCLEOTIDE SEQUENCE [LARGE SCALE GENOMIC DNA]</scope>
    <source>
        <strain evidence="7">skT11</strain>
    </source>
</reference>
<evidence type="ECO:0000313" key="6">
    <source>
        <dbReference type="EMBL" id="BCB25938.1"/>
    </source>
</evidence>